<evidence type="ECO:0000313" key="2">
    <source>
        <dbReference type="EMBL" id="MFC3143292.1"/>
    </source>
</evidence>
<sequence length="94" mass="10099">MTAPDLDPAGLIRESYRIAGITAPECRAIFMDWALRLPDRTDVAAAAAEMLKRYGEPGHPMTAILSEALGPGDGPGHSPGHRPRRRGGALGRRR</sequence>
<dbReference type="Proteomes" id="UP001595632">
    <property type="component" value="Unassembled WGS sequence"/>
</dbReference>
<evidence type="ECO:0000313" key="3">
    <source>
        <dbReference type="Proteomes" id="UP001595632"/>
    </source>
</evidence>
<organism evidence="2 3">
    <name type="scientific">Psychromarinibacter halotolerans</name>
    <dbReference type="NCBI Taxonomy" id="1775175"/>
    <lineage>
        <taxon>Bacteria</taxon>
        <taxon>Pseudomonadati</taxon>
        <taxon>Pseudomonadota</taxon>
        <taxon>Alphaproteobacteria</taxon>
        <taxon>Rhodobacterales</taxon>
        <taxon>Paracoccaceae</taxon>
        <taxon>Psychromarinibacter</taxon>
    </lineage>
</organism>
<reference evidence="3" key="1">
    <citation type="journal article" date="2019" name="Int. J. Syst. Evol. Microbiol.">
        <title>The Global Catalogue of Microorganisms (GCM) 10K type strain sequencing project: providing services to taxonomists for standard genome sequencing and annotation.</title>
        <authorList>
            <consortium name="The Broad Institute Genomics Platform"/>
            <consortium name="The Broad Institute Genome Sequencing Center for Infectious Disease"/>
            <person name="Wu L."/>
            <person name="Ma J."/>
        </authorList>
    </citation>
    <scope>NUCLEOTIDE SEQUENCE [LARGE SCALE GENOMIC DNA]</scope>
    <source>
        <strain evidence="3">KCTC 52366</strain>
    </source>
</reference>
<dbReference type="EMBL" id="JBHRTB010000010">
    <property type="protein sequence ID" value="MFC3143292.1"/>
    <property type="molecule type" value="Genomic_DNA"/>
</dbReference>
<evidence type="ECO:0000256" key="1">
    <source>
        <dbReference type="SAM" id="MobiDB-lite"/>
    </source>
</evidence>
<dbReference type="RefSeq" id="WP_275633263.1">
    <property type="nucleotide sequence ID" value="NZ_JARGYD010000004.1"/>
</dbReference>
<accession>A0ABV7GVX4</accession>
<feature type="region of interest" description="Disordered" evidence="1">
    <location>
        <begin position="62"/>
        <end position="94"/>
    </location>
</feature>
<feature type="compositionally biased region" description="Basic residues" evidence="1">
    <location>
        <begin position="79"/>
        <end position="94"/>
    </location>
</feature>
<keyword evidence="3" id="KW-1185">Reference proteome</keyword>
<proteinExistence type="predicted"/>
<protein>
    <submittedName>
        <fullName evidence="2">Uncharacterized protein</fullName>
    </submittedName>
</protein>
<comment type="caution">
    <text evidence="2">The sequence shown here is derived from an EMBL/GenBank/DDBJ whole genome shotgun (WGS) entry which is preliminary data.</text>
</comment>
<name>A0ABV7GVX4_9RHOB</name>
<gene>
    <name evidence="2" type="ORF">ACFOGP_11260</name>
</gene>